<gene>
    <name evidence="1" type="ORF">G3R48_05690</name>
</gene>
<dbReference type="Pfam" id="PF08891">
    <property type="entry name" value="YfcL"/>
    <property type="match status" value="1"/>
</dbReference>
<reference evidence="1 2" key="1">
    <citation type="submission" date="2020-02" db="EMBL/GenBank/DDBJ databases">
        <title>Shewanella WXL01 sp. nov., a marine bacterium isolated from green algae in Luhuitou Fringing Reef (Northern South China Sea).</title>
        <authorList>
            <person name="Wang X."/>
        </authorList>
    </citation>
    <scope>NUCLEOTIDE SEQUENCE [LARGE SCALE GENOMIC DNA]</scope>
    <source>
        <strain evidence="1 2">MCCC 1A01895</strain>
    </source>
</reference>
<sequence>MLEQIDVAVESWIEEAVSHGDDDALFCSGYLQGHIAVVLAELEAEQQATLSALDDKMIGCLALANDELNEGDYLLVANAWQQLRQRIATL</sequence>
<keyword evidence="2" id="KW-1185">Reference proteome</keyword>
<protein>
    <submittedName>
        <fullName evidence="1">YfcL family protein</fullName>
    </submittedName>
</protein>
<evidence type="ECO:0000313" key="1">
    <source>
        <dbReference type="EMBL" id="MBR9727480.1"/>
    </source>
</evidence>
<dbReference type="EMBL" id="JAAIKR010000003">
    <property type="protein sequence ID" value="MBR9727480.1"/>
    <property type="molecule type" value="Genomic_DNA"/>
</dbReference>
<dbReference type="Proteomes" id="UP000811844">
    <property type="component" value="Unassembled WGS sequence"/>
</dbReference>
<proteinExistence type="predicted"/>
<comment type="caution">
    <text evidence="1">The sequence shown here is derived from an EMBL/GenBank/DDBJ whole genome shotgun (WGS) entry which is preliminary data.</text>
</comment>
<name>A0ABS5I256_9GAMM</name>
<accession>A0ABS5I256</accession>
<organism evidence="1 2">
    <name type="scientific">Shewanella intestini</name>
    <dbReference type="NCBI Taxonomy" id="2017544"/>
    <lineage>
        <taxon>Bacteria</taxon>
        <taxon>Pseudomonadati</taxon>
        <taxon>Pseudomonadota</taxon>
        <taxon>Gammaproteobacteria</taxon>
        <taxon>Alteromonadales</taxon>
        <taxon>Shewanellaceae</taxon>
        <taxon>Shewanella</taxon>
    </lineage>
</organism>
<dbReference type="RefSeq" id="WP_153662369.1">
    <property type="nucleotide sequence ID" value="NZ_JAAIKR010000003.1"/>
</dbReference>
<evidence type="ECO:0000313" key="2">
    <source>
        <dbReference type="Proteomes" id="UP000811844"/>
    </source>
</evidence>
<dbReference type="InterPro" id="IPR014987">
    <property type="entry name" value="UPF_YfcL"/>
</dbReference>